<organism evidence="1 2">
    <name type="scientific">Arctium lappa</name>
    <name type="common">Greater burdock</name>
    <name type="synonym">Lappa major</name>
    <dbReference type="NCBI Taxonomy" id="4217"/>
    <lineage>
        <taxon>Eukaryota</taxon>
        <taxon>Viridiplantae</taxon>
        <taxon>Streptophyta</taxon>
        <taxon>Embryophyta</taxon>
        <taxon>Tracheophyta</taxon>
        <taxon>Spermatophyta</taxon>
        <taxon>Magnoliopsida</taxon>
        <taxon>eudicotyledons</taxon>
        <taxon>Gunneridae</taxon>
        <taxon>Pentapetalae</taxon>
        <taxon>asterids</taxon>
        <taxon>campanulids</taxon>
        <taxon>Asterales</taxon>
        <taxon>Asteraceae</taxon>
        <taxon>Carduoideae</taxon>
        <taxon>Cardueae</taxon>
        <taxon>Arctiinae</taxon>
        <taxon>Arctium</taxon>
    </lineage>
</organism>
<name>A0ACB8XKK9_ARCLA</name>
<dbReference type="Proteomes" id="UP001055879">
    <property type="component" value="Linkage Group LG17"/>
</dbReference>
<gene>
    <name evidence="1" type="ORF">L6452_43075</name>
</gene>
<protein>
    <submittedName>
        <fullName evidence="1">Uncharacterized protein</fullName>
    </submittedName>
</protein>
<reference evidence="1 2" key="2">
    <citation type="journal article" date="2022" name="Mol. Ecol. Resour.">
        <title>The genomes of chicory, endive, great burdock and yacon provide insights into Asteraceae paleo-polyploidization history and plant inulin production.</title>
        <authorList>
            <person name="Fan W."/>
            <person name="Wang S."/>
            <person name="Wang H."/>
            <person name="Wang A."/>
            <person name="Jiang F."/>
            <person name="Liu H."/>
            <person name="Zhao H."/>
            <person name="Xu D."/>
            <person name="Zhang Y."/>
        </authorList>
    </citation>
    <scope>NUCLEOTIDE SEQUENCE [LARGE SCALE GENOMIC DNA]</scope>
    <source>
        <strain evidence="2">cv. Niubang</strain>
    </source>
</reference>
<evidence type="ECO:0000313" key="2">
    <source>
        <dbReference type="Proteomes" id="UP001055879"/>
    </source>
</evidence>
<reference evidence="2" key="1">
    <citation type="journal article" date="2022" name="Mol. Ecol. Resour.">
        <title>The genomes of chicory, endive, great burdock and yacon provide insights into Asteraceae palaeo-polyploidization history and plant inulin production.</title>
        <authorList>
            <person name="Fan W."/>
            <person name="Wang S."/>
            <person name="Wang H."/>
            <person name="Wang A."/>
            <person name="Jiang F."/>
            <person name="Liu H."/>
            <person name="Zhao H."/>
            <person name="Xu D."/>
            <person name="Zhang Y."/>
        </authorList>
    </citation>
    <scope>NUCLEOTIDE SEQUENCE [LARGE SCALE GENOMIC DNA]</scope>
    <source>
        <strain evidence="2">cv. Niubang</strain>
    </source>
</reference>
<comment type="caution">
    <text evidence="1">The sequence shown here is derived from an EMBL/GenBank/DDBJ whole genome shotgun (WGS) entry which is preliminary data.</text>
</comment>
<proteinExistence type="predicted"/>
<accession>A0ACB8XKK9</accession>
<evidence type="ECO:0000313" key="1">
    <source>
        <dbReference type="EMBL" id="KAI3668004.1"/>
    </source>
</evidence>
<keyword evidence="2" id="KW-1185">Reference proteome</keyword>
<sequence length="120" mass="13672">MSDAPSDGPDWASEDSSHRISRREKLKNRHRRHRSVENALDPDSRDKDLPAKSRQPRRRHTKSSYSERRHSEDLGEGDESPTKKLSGIPRRTRKKKPKEESSGEKGSSRSKADDIGVDAD</sequence>
<dbReference type="EMBL" id="CM042063">
    <property type="protein sequence ID" value="KAI3668004.1"/>
    <property type="molecule type" value="Genomic_DNA"/>
</dbReference>